<accession>A0A0F9EIT5</accession>
<dbReference type="EMBL" id="LAZR01024818">
    <property type="protein sequence ID" value="KKL73914.1"/>
    <property type="molecule type" value="Genomic_DNA"/>
</dbReference>
<gene>
    <name evidence="1" type="ORF">LCGC14_2070170</name>
</gene>
<name>A0A0F9EIT5_9ZZZZ</name>
<sequence length="96" mass="11604">MDDPRTHAYVLNEIKHIPMQLWNILCPRTFKGFTLYLKNIKKWREGLNNRIKIRNMQKKYNLPLRPNQSMRDVIISIRVVELRRKRKGNDGNTRSN</sequence>
<comment type="caution">
    <text evidence="1">The sequence shown here is derived from an EMBL/GenBank/DDBJ whole genome shotgun (WGS) entry which is preliminary data.</text>
</comment>
<reference evidence="1" key="1">
    <citation type="journal article" date="2015" name="Nature">
        <title>Complex archaea that bridge the gap between prokaryotes and eukaryotes.</title>
        <authorList>
            <person name="Spang A."/>
            <person name="Saw J.H."/>
            <person name="Jorgensen S.L."/>
            <person name="Zaremba-Niedzwiedzka K."/>
            <person name="Martijn J."/>
            <person name="Lind A.E."/>
            <person name="van Eijk R."/>
            <person name="Schleper C."/>
            <person name="Guy L."/>
            <person name="Ettema T.J."/>
        </authorList>
    </citation>
    <scope>NUCLEOTIDE SEQUENCE</scope>
</reference>
<protein>
    <submittedName>
        <fullName evidence="1">Uncharacterized protein</fullName>
    </submittedName>
</protein>
<dbReference type="AlphaFoldDB" id="A0A0F9EIT5"/>
<proteinExistence type="predicted"/>
<evidence type="ECO:0000313" key="1">
    <source>
        <dbReference type="EMBL" id="KKL73914.1"/>
    </source>
</evidence>
<organism evidence="1">
    <name type="scientific">marine sediment metagenome</name>
    <dbReference type="NCBI Taxonomy" id="412755"/>
    <lineage>
        <taxon>unclassified sequences</taxon>
        <taxon>metagenomes</taxon>
        <taxon>ecological metagenomes</taxon>
    </lineage>
</organism>